<evidence type="ECO:0000313" key="4">
    <source>
        <dbReference type="Proteomes" id="UP001152795"/>
    </source>
</evidence>
<dbReference type="PANTHER" id="PTHR45774">
    <property type="entry name" value="BTB/POZ DOMAIN-CONTAINING"/>
    <property type="match status" value="1"/>
</dbReference>
<dbReference type="Pfam" id="PF00651">
    <property type="entry name" value="BTB"/>
    <property type="match status" value="1"/>
</dbReference>
<dbReference type="Pfam" id="PF07707">
    <property type="entry name" value="BACK"/>
    <property type="match status" value="1"/>
</dbReference>
<gene>
    <name evidence="3" type="ORF">PACLA_8A069594</name>
</gene>
<organism evidence="3 4">
    <name type="scientific">Paramuricea clavata</name>
    <name type="common">Red gorgonian</name>
    <name type="synonym">Violescent sea-whip</name>
    <dbReference type="NCBI Taxonomy" id="317549"/>
    <lineage>
        <taxon>Eukaryota</taxon>
        <taxon>Metazoa</taxon>
        <taxon>Cnidaria</taxon>
        <taxon>Anthozoa</taxon>
        <taxon>Octocorallia</taxon>
        <taxon>Malacalcyonacea</taxon>
        <taxon>Plexauridae</taxon>
        <taxon>Paramuricea</taxon>
    </lineage>
</organism>
<keyword evidence="4" id="KW-1185">Reference proteome</keyword>
<dbReference type="PANTHER" id="PTHR45774:SF3">
    <property type="entry name" value="BTB (POZ) DOMAIN-CONTAINING 2B-RELATED"/>
    <property type="match status" value="1"/>
</dbReference>
<dbReference type="Pfam" id="PF08005">
    <property type="entry name" value="PHR"/>
    <property type="match status" value="1"/>
</dbReference>
<dbReference type="OrthoDB" id="2359033at2759"/>
<dbReference type="InterPro" id="IPR011333">
    <property type="entry name" value="SKP1/BTB/POZ_sf"/>
</dbReference>
<evidence type="ECO:0000256" key="2">
    <source>
        <dbReference type="ARBA" id="ARBA00022490"/>
    </source>
</evidence>
<dbReference type="GO" id="GO:0005829">
    <property type="term" value="C:cytosol"/>
    <property type="evidence" value="ECO:0007669"/>
    <property type="project" value="TreeGrafter"/>
</dbReference>
<dbReference type="Gene3D" id="2.60.120.820">
    <property type="entry name" value="PHR domain"/>
    <property type="match status" value="1"/>
</dbReference>
<keyword evidence="2" id="KW-0963">Cytoplasm</keyword>
<reference evidence="3" key="1">
    <citation type="submission" date="2020-04" db="EMBL/GenBank/DDBJ databases">
        <authorList>
            <person name="Alioto T."/>
            <person name="Alioto T."/>
            <person name="Gomez Garrido J."/>
        </authorList>
    </citation>
    <scope>NUCLEOTIDE SEQUENCE</scope>
    <source>
        <strain evidence="3">A484AB</strain>
    </source>
</reference>
<dbReference type="InterPro" id="IPR012983">
    <property type="entry name" value="PHR"/>
</dbReference>
<dbReference type="GO" id="GO:0022008">
    <property type="term" value="P:neurogenesis"/>
    <property type="evidence" value="ECO:0007669"/>
    <property type="project" value="TreeGrafter"/>
</dbReference>
<dbReference type="Proteomes" id="UP001152795">
    <property type="component" value="Unassembled WGS sequence"/>
</dbReference>
<dbReference type="SMART" id="SM00225">
    <property type="entry name" value="BTB"/>
    <property type="match status" value="1"/>
</dbReference>
<protein>
    <submittedName>
        <fullName evidence="3">BTB POZ domain-containing 6 isoform X4</fullName>
    </submittedName>
</protein>
<dbReference type="AlphaFoldDB" id="A0A7D9JII3"/>
<sequence length="442" mass="50670">MASENNYDWQSSKNTVLERNTHMFDNIFMSDITLTCADSSRVFHAHKYVLGTSSAVFYAMFYGDMAEKGSDIHLPDTDEESLQEFLRFLYTDDSTMTWSVALKVMYLSKKYLIPSLSKRCRDVLQHTLFETHINVVAVLTILEQAVDENDLRLKCWDLVDNETKIFASSEAFNEISLETLNELLSRETLTGDELEMLQVVFRWSGKQCLKNGLDQTGENRRGMLGDAIYNIRFLAMSREDFFQHVSTSGLLTTEECAGILQRFDGTHGPNLKWTTHAPRQRAGLLSFTRFDFRDSEEETLWGHGQEVDIIVFTVNKPVRFHGVQLFGDANGSDYDVVFNMDGAENFQGRFRSHLREDGISTFNVFLPEPVHIEANKKIRIWAEIRGPESLLSMGGKNSVQCNDIVMRFFDLDADDALWKIYSIFPIGMTFWGPFYKILVTPA</sequence>
<dbReference type="InterPro" id="IPR038648">
    <property type="entry name" value="PHR_sf"/>
</dbReference>
<dbReference type="InterPro" id="IPR000210">
    <property type="entry name" value="BTB/POZ_dom"/>
</dbReference>
<dbReference type="InterPro" id="IPR011705">
    <property type="entry name" value="BACK"/>
</dbReference>
<dbReference type="PROSITE" id="PS50097">
    <property type="entry name" value="BTB"/>
    <property type="match status" value="1"/>
</dbReference>
<proteinExistence type="predicted"/>
<dbReference type="Gene3D" id="3.30.710.10">
    <property type="entry name" value="Potassium Channel Kv1.1, Chain A"/>
    <property type="match status" value="1"/>
</dbReference>
<accession>A0A7D9JII3</accession>
<evidence type="ECO:0000313" key="3">
    <source>
        <dbReference type="EMBL" id="CAB4030195.1"/>
    </source>
</evidence>
<dbReference type="SMART" id="SM00875">
    <property type="entry name" value="BACK"/>
    <property type="match status" value="1"/>
</dbReference>
<evidence type="ECO:0000256" key="1">
    <source>
        <dbReference type="ARBA" id="ARBA00004496"/>
    </source>
</evidence>
<name>A0A7D9JII3_PARCT</name>
<dbReference type="SUPFAM" id="SSF54695">
    <property type="entry name" value="POZ domain"/>
    <property type="match status" value="1"/>
</dbReference>
<dbReference type="EMBL" id="CACRXK020016702">
    <property type="protein sequence ID" value="CAB4030195.1"/>
    <property type="molecule type" value="Genomic_DNA"/>
</dbReference>
<dbReference type="Gene3D" id="1.25.40.420">
    <property type="match status" value="1"/>
</dbReference>
<comment type="subcellular location">
    <subcellularLocation>
        <location evidence="1">Cytoplasm</location>
    </subcellularLocation>
</comment>
<comment type="caution">
    <text evidence="3">The sequence shown here is derived from an EMBL/GenBank/DDBJ whole genome shotgun (WGS) entry which is preliminary data.</text>
</comment>